<reference evidence="1 2" key="1">
    <citation type="submission" date="2019-05" db="EMBL/GenBank/DDBJ databases">
        <title>Another draft genome of Portunus trituberculatus and its Hox gene families provides insights of decapod evolution.</title>
        <authorList>
            <person name="Jeong J.-H."/>
            <person name="Song I."/>
            <person name="Kim S."/>
            <person name="Choi T."/>
            <person name="Kim D."/>
            <person name="Ryu S."/>
            <person name="Kim W."/>
        </authorList>
    </citation>
    <scope>NUCLEOTIDE SEQUENCE [LARGE SCALE GENOMIC DNA]</scope>
    <source>
        <tissue evidence="1">Muscle</tissue>
    </source>
</reference>
<keyword evidence="2" id="KW-1185">Reference proteome</keyword>
<gene>
    <name evidence="1" type="ORF">E2C01_058984</name>
</gene>
<dbReference type="AlphaFoldDB" id="A0A5B7H1B0"/>
<name>A0A5B7H1B0_PORTR</name>
<comment type="caution">
    <text evidence="1">The sequence shown here is derived from an EMBL/GenBank/DDBJ whole genome shotgun (WGS) entry which is preliminary data.</text>
</comment>
<accession>A0A5B7H1B0</accession>
<dbReference type="Proteomes" id="UP000324222">
    <property type="component" value="Unassembled WGS sequence"/>
</dbReference>
<evidence type="ECO:0000313" key="2">
    <source>
        <dbReference type="Proteomes" id="UP000324222"/>
    </source>
</evidence>
<protein>
    <submittedName>
        <fullName evidence="1">Uncharacterized protein</fullName>
    </submittedName>
</protein>
<sequence length="63" mass="6915">MPPQHAKAGSLHRQQEMARQDNVLGERMSVDLLCDDESLELKLLCKPGITEAGVLQSESVPTI</sequence>
<dbReference type="EMBL" id="VSRR010022663">
    <property type="protein sequence ID" value="MPC64862.1"/>
    <property type="molecule type" value="Genomic_DNA"/>
</dbReference>
<evidence type="ECO:0000313" key="1">
    <source>
        <dbReference type="EMBL" id="MPC64862.1"/>
    </source>
</evidence>
<proteinExistence type="predicted"/>
<organism evidence="1 2">
    <name type="scientific">Portunus trituberculatus</name>
    <name type="common">Swimming crab</name>
    <name type="synonym">Neptunus trituberculatus</name>
    <dbReference type="NCBI Taxonomy" id="210409"/>
    <lineage>
        <taxon>Eukaryota</taxon>
        <taxon>Metazoa</taxon>
        <taxon>Ecdysozoa</taxon>
        <taxon>Arthropoda</taxon>
        <taxon>Crustacea</taxon>
        <taxon>Multicrustacea</taxon>
        <taxon>Malacostraca</taxon>
        <taxon>Eumalacostraca</taxon>
        <taxon>Eucarida</taxon>
        <taxon>Decapoda</taxon>
        <taxon>Pleocyemata</taxon>
        <taxon>Brachyura</taxon>
        <taxon>Eubrachyura</taxon>
        <taxon>Portunoidea</taxon>
        <taxon>Portunidae</taxon>
        <taxon>Portuninae</taxon>
        <taxon>Portunus</taxon>
    </lineage>
</organism>